<dbReference type="EMBL" id="BAAFRS010000061">
    <property type="protein sequence ID" value="GAB1220888.1"/>
    <property type="molecule type" value="Genomic_DNA"/>
</dbReference>
<accession>A0ABQ0DDG2</accession>
<comment type="domain">
    <text evidence="7">The DHHC domain is required for palmitoyltransferase activity.</text>
</comment>
<dbReference type="Proteomes" id="UP001628156">
    <property type="component" value="Unassembled WGS sequence"/>
</dbReference>
<evidence type="ECO:0000256" key="4">
    <source>
        <dbReference type="ARBA" id="ARBA00022989"/>
    </source>
</evidence>
<comment type="caution">
    <text evidence="9">The sequence shown here is derived from an EMBL/GenBank/DDBJ whole genome shotgun (WGS) entry which is preliminary data.</text>
</comment>
<feature type="transmembrane region" description="Helical" evidence="7">
    <location>
        <begin position="171"/>
        <end position="198"/>
    </location>
</feature>
<dbReference type="Pfam" id="PF01529">
    <property type="entry name" value="DHHC"/>
    <property type="match status" value="1"/>
</dbReference>
<feature type="transmembrane region" description="Helical" evidence="7">
    <location>
        <begin position="141"/>
        <end position="159"/>
    </location>
</feature>
<evidence type="ECO:0000256" key="2">
    <source>
        <dbReference type="ARBA" id="ARBA00022679"/>
    </source>
</evidence>
<keyword evidence="6 7" id="KW-0012">Acyltransferase</keyword>
<reference evidence="9 10" key="1">
    <citation type="journal article" date="2019" name="PLoS Negl. Trop. Dis.">
        <title>Whole genome sequencing of Entamoeba nuttalli reveals mammalian host-related molecular signatures and a novel octapeptide-repeat surface protein.</title>
        <authorList>
            <person name="Tanaka M."/>
            <person name="Makiuchi T."/>
            <person name="Komiyama T."/>
            <person name="Shiina T."/>
            <person name="Osaki K."/>
            <person name="Tachibana H."/>
        </authorList>
    </citation>
    <scope>NUCLEOTIDE SEQUENCE [LARGE SCALE GENOMIC DNA]</scope>
    <source>
        <strain evidence="9 10">P19-061405</strain>
    </source>
</reference>
<organism evidence="9 10">
    <name type="scientific">Entamoeba nuttalli</name>
    <dbReference type="NCBI Taxonomy" id="412467"/>
    <lineage>
        <taxon>Eukaryota</taxon>
        <taxon>Amoebozoa</taxon>
        <taxon>Evosea</taxon>
        <taxon>Archamoebae</taxon>
        <taxon>Mastigamoebida</taxon>
        <taxon>Entamoebidae</taxon>
        <taxon>Entamoeba</taxon>
    </lineage>
</organism>
<dbReference type="EC" id="2.3.1.225" evidence="7"/>
<evidence type="ECO:0000256" key="5">
    <source>
        <dbReference type="ARBA" id="ARBA00023136"/>
    </source>
</evidence>
<keyword evidence="5 7" id="KW-0472">Membrane</keyword>
<evidence type="ECO:0000256" key="6">
    <source>
        <dbReference type="ARBA" id="ARBA00023315"/>
    </source>
</evidence>
<evidence type="ECO:0000313" key="9">
    <source>
        <dbReference type="EMBL" id="GAB1220888.1"/>
    </source>
</evidence>
<evidence type="ECO:0000256" key="1">
    <source>
        <dbReference type="ARBA" id="ARBA00004141"/>
    </source>
</evidence>
<keyword evidence="2 7" id="KW-0808">Transferase</keyword>
<evidence type="ECO:0000313" key="10">
    <source>
        <dbReference type="Proteomes" id="UP001628156"/>
    </source>
</evidence>
<dbReference type="InterPro" id="IPR001594">
    <property type="entry name" value="Palmitoyltrfase_DHHC"/>
</dbReference>
<keyword evidence="4 7" id="KW-1133">Transmembrane helix</keyword>
<comment type="catalytic activity">
    <reaction evidence="7">
        <text>L-cysteinyl-[protein] + hexadecanoyl-CoA = S-hexadecanoyl-L-cysteinyl-[protein] + CoA</text>
        <dbReference type="Rhea" id="RHEA:36683"/>
        <dbReference type="Rhea" id="RHEA-COMP:10131"/>
        <dbReference type="Rhea" id="RHEA-COMP:11032"/>
        <dbReference type="ChEBI" id="CHEBI:29950"/>
        <dbReference type="ChEBI" id="CHEBI:57287"/>
        <dbReference type="ChEBI" id="CHEBI:57379"/>
        <dbReference type="ChEBI" id="CHEBI:74151"/>
        <dbReference type="EC" id="2.3.1.225"/>
    </reaction>
</comment>
<dbReference type="PANTHER" id="PTHR12246">
    <property type="entry name" value="PALMITOYLTRANSFERASE ZDHHC16"/>
    <property type="match status" value="1"/>
</dbReference>
<keyword evidence="10" id="KW-1185">Reference proteome</keyword>
<dbReference type="InterPro" id="IPR039859">
    <property type="entry name" value="PFA4/ZDH16/20/ERF2-like"/>
</dbReference>
<sequence length="263" mass="31124">MPLSPTQQKYINAFIIIITIGSTCGVIILFYLFVFPLYQINFFIQIIHIIFHWYVIYSLFYFYINCIISVPSKNTLLYNQLFPNYIEQYGERYCEYCKKSKPLRVHHCSTCKQCIGRYDHHCLLICNCIGDYTMRLFINTIIYFFIGSLYLIGMISYLYYNTLFKDIPLISVASCCSIFGISIAIAIAMGLYLIYYFYLIYNNYTTIELIALLSENTKVLNYNRGFYNNWKEIMLYNIDLPLIYSFIPIDPLTWNNSNLSKIK</sequence>
<feature type="transmembrane region" description="Helical" evidence="7">
    <location>
        <begin position="40"/>
        <end position="64"/>
    </location>
</feature>
<feature type="domain" description="Palmitoyltransferase DHHC" evidence="8">
    <location>
        <begin position="88"/>
        <end position="210"/>
    </location>
</feature>
<feature type="transmembrane region" description="Helical" evidence="7">
    <location>
        <begin position="12"/>
        <end position="34"/>
    </location>
</feature>
<evidence type="ECO:0000256" key="7">
    <source>
        <dbReference type="RuleBase" id="RU079119"/>
    </source>
</evidence>
<gene>
    <name evidence="9" type="ORF">ENUP19_0061G0030</name>
</gene>
<dbReference type="PROSITE" id="PS50216">
    <property type="entry name" value="DHHC"/>
    <property type="match status" value="1"/>
</dbReference>
<proteinExistence type="inferred from homology"/>
<keyword evidence="3 7" id="KW-0812">Transmembrane</keyword>
<comment type="subcellular location">
    <subcellularLocation>
        <location evidence="1">Membrane</location>
        <topology evidence="1">Multi-pass membrane protein</topology>
    </subcellularLocation>
</comment>
<protein>
    <recommendedName>
        <fullName evidence="7">Palmitoyltransferase</fullName>
        <ecNumber evidence="7">2.3.1.225</ecNumber>
    </recommendedName>
</protein>
<name>A0ABQ0DDG2_9EUKA</name>
<comment type="similarity">
    <text evidence="7">Belongs to the DHHC palmitoyltransferase family.</text>
</comment>
<evidence type="ECO:0000259" key="8">
    <source>
        <dbReference type="Pfam" id="PF01529"/>
    </source>
</evidence>
<evidence type="ECO:0000256" key="3">
    <source>
        <dbReference type="ARBA" id="ARBA00022692"/>
    </source>
</evidence>